<gene>
    <name evidence="2" type="ORF">FB381_3699</name>
</gene>
<dbReference type="Pfam" id="PF12680">
    <property type="entry name" value="SnoaL_2"/>
    <property type="match status" value="1"/>
</dbReference>
<feature type="domain" description="SnoaL-like" evidence="1">
    <location>
        <begin position="5"/>
        <end position="106"/>
    </location>
</feature>
<organism evidence="2 3">
    <name type="scientific">Nocardioides albertanoniae</name>
    <dbReference type="NCBI Taxonomy" id="1175486"/>
    <lineage>
        <taxon>Bacteria</taxon>
        <taxon>Bacillati</taxon>
        <taxon>Actinomycetota</taxon>
        <taxon>Actinomycetes</taxon>
        <taxon>Propionibacteriales</taxon>
        <taxon>Nocardioidaceae</taxon>
        <taxon>Nocardioides</taxon>
    </lineage>
</organism>
<sequence>MNDIVTRYLDTWNATDEATLTELLASHWSESPVYVDPLADAEGREAIGATIQAVQAQFPGFVFSQVGSVDSHHRQTRFQWGLGPAGEEPVVIGFDVVVVDADDRIQDVRGFLDKVPA</sequence>
<dbReference type="OrthoDB" id="9808719at2"/>
<dbReference type="RefSeq" id="WP_141781617.1">
    <property type="nucleotide sequence ID" value="NZ_VFOV01000001.1"/>
</dbReference>
<reference evidence="2 3" key="1">
    <citation type="submission" date="2019-06" db="EMBL/GenBank/DDBJ databases">
        <title>Sequencing the genomes of 1000 actinobacteria strains.</title>
        <authorList>
            <person name="Klenk H.-P."/>
        </authorList>
    </citation>
    <scope>NUCLEOTIDE SEQUENCE [LARGE SCALE GENOMIC DNA]</scope>
    <source>
        <strain evidence="2 3">DSM 25218</strain>
    </source>
</reference>
<protein>
    <submittedName>
        <fullName evidence="2">SnoaL-like protein</fullName>
    </submittedName>
</protein>
<evidence type="ECO:0000313" key="2">
    <source>
        <dbReference type="EMBL" id="TQL69783.1"/>
    </source>
</evidence>
<evidence type="ECO:0000313" key="3">
    <source>
        <dbReference type="Proteomes" id="UP000320209"/>
    </source>
</evidence>
<dbReference type="EMBL" id="VFOV01000001">
    <property type="protein sequence ID" value="TQL69783.1"/>
    <property type="molecule type" value="Genomic_DNA"/>
</dbReference>
<evidence type="ECO:0000259" key="1">
    <source>
        <dbReference type="Pfam" id="PF12680"/>
    </source>
</evidence>
<comment type="caution">
    <text evidence="2">The sequence shown here is derived from an EMBL/GenBank/DDBJ whole genome shotgun (WGS) entry which is preliminary data.</text>
</comment>
<dbReference type="AlphaFoldDB" id="A0A543AAZ8"/>
<proteinExistence type="predicted"/>
<keyword evidence="3" id="KW-1185">Reference proteome</keyword>
<dbReference type="Gene3D" id="3.10.450.50">
    <property type="match status" value="1"/>
</dbReference>
<dbReference type="InterPro" id="IPR032710">
    <property type="entry name" value="NTF2-like_dom_sf"/>
</dbReference>
<dbReference type="Proteomes" id="UP000320209">
    <property type="component" value="Unassembled WGS sequence"/>
</dbReference>
<dbReference type="SUPFAM" id="SSF54427">
    <property type="entry name" value="NTF2-like"/>
    <property type="match status" value="1"/>
</dbReference>
<accession>A0A543AAZ8</accession>
<dbReference type="InterPro" id="IPR037401">
    <property type="entry name" value="SnoaL-like"/>
</dbReference>
<name>A0A543AAZ8_9ACTN</name>